<comment type="caution">
    <text evidence="2">The sequence shown here is derived from an EMBL/GenBank/DDBJ whole genome shotgun (WGS) entry which is preliminary data.</text>
</comment>
<organism evidence="2 3">
    <name type="scientific">Chryseobacterium defluvii</name>
    <dbReference type="NCBI Taxonomy" id="160396"/>
    <lineage>
        <taxon>Bacteria</taxon>
        <taxon>Pseudomonadati</taxon>
        <taxon>Bacteroidota</taxon>
        <taxon>Flavobacteriia</taxon>
        <taxon>Flavobacteriales</taxon>
        <taxon>Weeksellaceae</taxon>
        <taxon>Chryseobacterium group</taxon>
        <taxon>Chryseobacterium</taxon>
    </lineage>
</organism>
<name>A0A840KHM7_9FLAO</name>
<dbReference type="Proteomes" id="UP000592180">
    <property type="component" value="Unassembled WGS sequence"/>
</dbReference>
<keyword evidence="3" id="KW-1185">Reference proteome</keyword>
<dbReference type="InterPro" id="IPR011083">
    <property type="entry name" value="Phage_tail_collar_dom"/>
</dbReference>
<dbReference type="SUPFAM" id="SSF88874">
    <property type="entry name" value="Receptor-binding domain of short tail fibre protein gp12"/>
    <property type="match status" value="1"/>
</dbReference>
<dbReference type="AlphaFoldDB" id="A0A840KHM7"/>
<evidence type="ECO:0000259" key="1">
    <source>
        <dbReference type="Pfam" id="PF07484"/>
    </source>
</evidence>
<protein>
    <submittedName>
        <fullName evidence="2">Microcystin-dependent protein</fullName>
    </submittedName>
</protein>
<dbReference type="EMBL" id="JACHLE010000008">
    <property type="protein sequence ID" value="MBB4808215.1"/>
    <property type="molecule type" value="Genomic_DNA"/>
</dbReference>
<gene>
    <name evidence="2" type="ORF">HNP38_003556</name>
</gene>
<dbReference type="Gene3D" id="3.90.1340.10">
    <property type="entry name" value="Phage tail collar domain"/>
    <property type="match status" value="1"/>
</dbReference>
<proteinExistence type="predicted"/>
<evidence type="ECO:0000313" key="3">
    <source>
        <dbReference type="Proteomes" id="UP000592180"/>
    </source>
</evidence>
<evidence type="ECO:0000313" key="2">
    <source>
        <dbReference type="EMBL" id="MBB4808215.1"/>
    </source>
</evidence>
<feature type="domain" description="Phage tail collar" evidence="1">
    <location>
        <begin position="29"/>
        <end position="83"/>
    </location>
</feature>
<sequence length="206" mass="22013">MNNGGIRKANRQSRKFKLKKYITMDEFIGIIKLFAGNFAPRNWMFCDGRLLSISQNTALFSILGTTYGGDGITTFALPDLRGSMALGAGNSKTGRSYQLGEAAGTPTTTLTTQNLPSIPAGFQLKVANKNANTATPTNTATLAITGTQNGRDFTAVPSFINNAAPDTAINAQSISYAGQNLPVDNMPPYLGLNYIICAYGIYPPRD</sequence>
<dbReference type="Pfam" id="PF07484">
    <property type="entry name" value="Collar"/>
    <property type="match status" value="1"/>
</dbReference>
<accession>A0A840KHM7</accession>
<reference evidence="2 3" key="1">
    <citation type="submission" date="2020-08" db="EMBL/GenBank/DDBJ databases">
        <title>Functional genomics of gut bacteria from endangered species of beetles.</title>
        <authorList>
            <person name="Carlos-Shanley C."/>
        </authorList>
    </citation>
    <scope>NUCLEOTIDE SEQUENCE [LARGE SCALE GENOMIC DNA]</scope>
    <source>
        <strain evidence="2 3">S00151</strain>
    </source>
</reference>
<dbReference type="InterPro" id="IPR037053">
    <property type="entry name" value="Phage_tail_collar_dom_sf"/>
</dbReference>